<dbReference type="Proteomes" id="UP000198807">
    <property type="component" value="Unassembled WGS sequence"/>
</dbReference>
<dbReference type="Gene3D" id="3.40.50.620">
    <property type="entry name" value="HUPs"/>
    <property type="match status" value="1"/>
</dbReference>
<name>A0A1H7VDW7_9GAMM</name>
<keyword evidence="3" id="KW-1185">Reference proteome</keyword>
<evidence type="ECO:0000313" key="3">
    <source>
        <dbReference type="Proteomes" id="UP000198807"/>
    </source>
</evidence>
<dbReference type="Pfam" id="PF00582">
    <property type="entry name" value="Usp"/>
    <property type="match status" value="1"/>
</dbReference>
<dbReference type="SUPFAM" id="SSF52402">
    <property type="entry name" value="Adenine nucleotide alpha hydrolases-like"/>
    <property type="match status" value="1"/>
</dbReference>
<evidence type="ECO:0000313" key="2">
    <source>
        <dbReference type="EMBL" id="SEM07079.1"/>
    </source>
</evidence>
<dbReference type="RefSeq" id="WP_089715447.1">
    <property type="nucleotide sequence ID" value="NZ_FOBC01000024.1"/>
</dbReference>
<organism evidence="2 3">
    <name type="scientific">Halomonas daqiaonensis</name>
    <dbReference type="NCBI Taxonomy" id="650850"/>
    <lineage>
        <taxon>Bacteria</taxon>
        <taxon>Pseudomonadati</taxon>
        <taxon>Pseudomonadota</taxon>
        <taxon>Gammaproteobacteria</taxon>
        <taxon>Oceanospirillales</taxon>
        <taxon>Halomonadaceae</taxon>
        <taxon>Halomonas</taxon>
    </lineage>
</organism>
<dbReference type="OrthoDB" id="9792500at2"/>
<dbReference type="InterPro" id="IPR006016">
    <property type="entry name" value="UspA"/>
</dbReference>
<gene>
    <name evidence="2" type="ORF">SAMN04488129_12439</name>
</gene>
<accession>A0A1H7VDW7</accession>
<feature type="domain" description="UspA" evidence="1">
    <location>
        <begin position="1"/>
        <end position="137"/>
    </location>
</feature>
<sequence length="144" mass="15672">MFQKIMVPVDLAHLDVIEPALEKVADLARHYDAEVCYVGVTSNAPSSVARTPQEYAQKLEAFAKERAEVHGQPVSTKTINSPDVIADLDDILIKAIDEVGADLVVMPTHPPKHLDVIIPSHGGKVASHTKASVFLVRPFDNKSK</sequence>
<dbReference type="InterPro" id="IPR014729">
    <property type="entry name" value="Rossmann-like_a/b/a_fold"/>
</dbReference>
<protein>
    <submittedName>
        <fullName evidence="2">Nucleotide-binding universal stress protein, UspA family</fullName>
    </submittedName>
</protein>
<dbReference type="CDD" id="cd00293">
    <property type="entry name" value="USP-like"/>
    <property type="match status" value="1"/>
</dbReference>
<dbReference type="STRING" id="650850.SAMN04488129_12439"/>
<reference evidence="3" key="1">
    <citation type="submission" date="2016-10" db="EMBL/GenBank/DDBJ databases">
        <authorList>
            <person name="Varghese N."/>
            <person name="Submissions S."/>
        </authorList>
    </citation>
    <scope>NUCLEOTIDE SEQUENCE [LARGE SCALE GENOMIC DNA]</scope>
    <source>
        <strain evidence="3">CGMCC 1.9150</strain>
    </source>
</reference>
<dbReference type="EMBL" id="FOBC01000024">
    <property type="protein sequence ID" value="SEM07079.1"/>
    <property type="molecule type" value="Genomic_DNA"/>
</dbReference>
<dbReference type="AlphaFoldDB" id="A0A1H7VDW7"/>
<evidence type="ECO:0000259" key="1">
    <source>
        <dbReference type="Pfam" id="PF00582"/>
    </source>
</evidence>
<proteinExistence type="predicted"/>